<evidence type="ECO:0000259" key="8">
    <source>
        <dbReference type="Pfam" id="PF01728"/>
    </source>
</evidence>
<dbReference type="InterPro" id="IPR029063">
    <property type="entry name" value="SAM-dependent_MTases_sf"/>
</dbReference>
<organism evidence="9 13">
    <name type="scientific">Aphanomyces astaci</name>
    <name type="common">Crayfish plague agent</name>
    <dbReference type="NCBI Taxonomy" id="112090"/>
    <lineage>
        <taxon>Eukaryota</taxon>
        <taxon>Sar</taxon>
        <taxon>Stramenopiles</taxon>
        <taxon>Oomycota</taxon>
        <taxon>Saprolegniomycetes</taxon>
        <taxon>Saprolegniales</taxon>
        <taxon>Verrucalvaceae</taxon>
        <taxon>Aphanomyces</taxon>
    </lineage>
</organism>
<dbReference type="PANTHER" id="PTHR10920">
    <property type="entry name" value="RIBOSOMAL RNA METHYLTRANSFERASE"/>
    <property type="match status" value="1"/>
</dbReference>
<dbReference type="EMBL" id="QUTE01007678">
    <property type="protein sequence ID" value="RHZ28263.1"/>
    <property type="molecule type" value="Genomic_DNA"/>
</dbReference>
<protein>
    <recommendedName>
        <fullName evidence="6">rRNA methyltransferase 2, mitochondrial</fullName>
    </recommendedName>
</protein>
<accession>A0A397D6D5</accession>
<dbReference type="InterPro" id="IPR050082">
    <property type="entry name" value="RNA_methyltr_RlmE"/>
</dbReference>
<dbReference type="VEuPathDB" id="FungiDB:H257_00762"/>
<feature type="active site" description="Proton acceptor" evidence="7">
    <location>
        <position position="211"/>
    </location>
</feature>
<dbReference type="Proteomes" id="UP000286510">
    <property type="component" value="Unassembled WGS sequence"/>
</dbReference>
<evidence type="ECO:0000256" key="4">
    <source>
        <dbReference type="ARBA" id="ARBA00022679"/>
    </source>
</evidence>
<evidence type="ECO:0000256" key="2">
    <source>
        <dbReference type="ARBA" id="ARBA00022552"/>
    </source>
</evidence>
<evidence type="ECO:0000313" key="13">
    <source>
        <dbReference type="Proteomes" id="UP000266643"/>
    </source>
</evidence>
<keyword evidence="4" id="KW-0808">Transferase</keyword>
<comment type="similarity">
    <text evidence="1">Belongs to the class I-like SAM-binding methyltransferase superfamily. RNA methyltransferase RlmE family.</text>
</comment>
<sequence>MDRIILRREKMDIPSQYGIASVKRIGQPVRMLQLRWFSSIRKGKSVSSARWLARQQNDHVVKQAKREGLRSRAAFKLRELNAKYDLIRKGNVVIDLGAAPGGWTQIAIDECRKGNVNPPSDARVQVVAVDLLPFDAFPGVGVVVGDFRLPDVREKISVLLDGRKADVVLSDMAPSFSGLGFRDSEEQLRLCQNALRMAQLYLKPGGRFVSKILRSPAGDQFRQEMKPFFTDVKTFKPESSRTESVEIFAVGLGFRTPPP</sequence>
<dbReference type="InterPro" id="IPR002877">
    <property type="entry name" value="RNA_MeTrfase_FtsJ_dom"/>
</dbReference>
<feature type="domain" description="Ribosomal RNA methyltransferase FtsJ" evidence="8">
    <location>
        <begin position="70"/>
        <end position="254"/>
    </location>
</feature>
<dbReference type="AlphaFoldDB" id="A0A397D6D5"/>
<dbReference type="PIRSF" id="PIRSF005461">
    <property type="entry name" value="23S_rRNA_mtase"/>
    <property type="match status" value="1"/>
</dbReference>
<dbReference type="HAMAP" id="MF_01547">
    <property type="entry name" value="RNA_methyltr_E"/>
    <property type="match status" value="1"/>
</dbReference>
<gene>
    <name evidence="10" type="ORF">DYB26_003897</name>
    <name evidence="9" type="ORF">DYB30_004549</name>
    <name evidence="11" type="ORF">DYB31_000285</name>
</gene>
<dbReference type="Gene3D" id="3.40.50.150">
    <property type="entry name" value="Vaccinia Virus protein VP39"/>
    <property type="match status" value="1"/>
</dbReference>
<evidence type="ECO:0000256" key="7">
    <source>
        <dbReference type="PIRSR" id="PIRSR005461-1"/>
    </source>
</evidence>
<dbReference type="GO" id="GO:0008650">
    <property type="term" value="F:rRNA (uridine-2'-O-)-methyltransferase activity"/>
    <property type="evidence" value="ECO:0007669"/>
    <property type="project" value="TreeGrafter"/>
</dbReference>
<evidence type="ECO:0000313" key="14">
    <source>
        <dbReference type="Proteomes" id="UP000286510"/>
    </source>
</evidence>
<evidence type="ECO:0000313" key="10">
    <source>
        <dbReference type="EMBL" id="RHZ15057.1"/>
    </source>
</evidence>
<evidence type="ECO:0000256" key="5">
    <source>
        <dbReference type="ARBA" id="ARBA00022691"/>
    </source>
</evidence>
<proteinExistence type="inferred from homology"/>
<keyword evidence="5 7" id="KW-0949">S-adenosyl-L-methionine</keyword>
<evidence type="ECO:0000313" key="12">
    <source>
        <dbReference type="Proteomes" id="UP000266196"/>
    </source>
</evidence>
<evidence type="ECO:0000256" key="6">
    <source>
        <dbReference type="ARBA" id="ARBA00041184"/>
    </source>
</evidence>
<dbReference type="SUPFAM" id="SSF53335">
    <property type="entry name" value="S-adenosyl-L-methionine-dependent methyltransferases"/>
    <property type="match status" value="1"/>
</dbReference>
<evidence type="ECO:0000313" key="11">
    <source>
        <dbReference type="EMBL" id="RHZ28263.1"/>
    </source>
</evidence>
<keyword evidence="3" id="KW-0489">Methyltransferase</keyword>
<reference evidence="12 13" key="1">
    <citation type="submission" date="2018-08" db="EMBL/GenBank/DDBJ databases">
        <title>Aphanomyces genome sequencing and annotation.</title>
        <authorList>
            <person name="Minardi D."/>
            <person name="Oidtmann B."/>
            <person name="Van Der Giezen M."/>
            <person name="Studholme D.J."/>
        </authorList>
    </citation>
    <scope>NUCLEOTIDE SEQUENCE [LARGE SCALE GENOMIC DNA]</scope>
    <source>
        <strain evidence="11 12">197901</strain>
        <strain evidence="9 13">D2</strain>
        <strain evidence="10 14">FDL457</strain>
    </source>
</reference>
<dbReference type="EMBL" id="QUTD01005779">
    <property type="protein sequence ID" value="RHY59599.1"/>
    <property type="molecule type" value="Genomic_DNA"/>
</dbReference>
<evidence type="ECO:0000256" key="1">
    <source>
        <dbReference type="ARBA" id="ARBA00009258"/>
    </source>
</evidence>
<dbReference type="Proteomes" id="UP000266643">
    <property type="component" value="Unassembled WGS sequence"/>
</dbReference>
<dbReference type="EMBL" id="QUTF01013994">
    <property type="protein sequence ID" value="RHZ15057.1"/>
    <property type="molecule type" value="Genomic_DNA"/>
</dbReference>
<evidence type="ECO:0000313" key="9">
    <source>
        <dbReference type="EMBL" id="RHY59599.1"/>
    </source>
</evidence>
<dbReference type="InterPro" id="IPR015507">
    <property type="entry name" value="rRNA-MeTfrase_E"/>
</dbReference>
<evidence type="ECO:0000256" key="3">
    <source>
        <dbReference type="ARBA" id="ARBA00022603"/>
    </source>
</evidence>
<dbReference type="PANTHER" id="PTHR10920:SF18">
    <property type="entry name" value="RRNA METHYLTRANSFERASE 2, MITOCHONDRIAL"/>
    <property type="match status" value="1"/>
</dbReference>
<comment type="caution">
    <text evidence="9">The sequence shown here is derived from an EMBL/GenBank/DDBJ whole genome shotgun (WGS) entry which is preliminary data.</text>
</comment>
<keyword evidence="2" id="KW-0698">rRNA processing</keyword>
<dbReference type="Proteomes" id="UP000266196">
    <property type="component" value="Unassembled WGS sequence"/>
</dbReference>
<name>A0A397D6D5_APHAT</name>
<dbReference type="Pfam" id="PF01728">
    <property type="entry name" value="FtsJ"/>
    <property type="match status" value="1"/>
</dbReference>